<dbReference type="PANTHER" id="PTHR47950:SF48">
    <property type="entry name" value="CYTOCHROME P450 FAMILY PROTEIN, EXPRESSED"/>
    <property type="match status" value="1"/>
</dbReference>
<dbReference type="Gene3D" id="1.10.630.10">
    <property type="entry name" value="Cytochrome P450"/>
    <property type="match status" value="1"/>
</dbReference>
<proteinExistence type="inferred from homology"/>
<organism evidence="3 4">
    <name type="scientific">Trapa natans</name>
    <name type="common">Water chestnut</name>
    <dbReference type="NCBI Taxonomy" id="22666"/>
    <lineage>
        <taxon>Eukaryota</taxon>
        <taxon>Viridiplantae</taxon>
        <taxon>Streptophyta</taxon>
        <taxon>Embryophyta</taxon>
        <taxon>Tracheophyta</taxon>
        <taxon>Spermatophyta</taxon>
        <taxon>Magnoliopsida</taxon>
        <taxon>eudicotyledons</taxon>
        <taxon>Gunneridae</taxon>
        <taxon>Pentapetalae</taxon>
        <taxon>rosids</taxon>
        <taxon>malvids</taxon>
        <taxon>Myrtales</taxon>
        <taxon>Lythraceae</taxon>
        <taxon>Trapa</taxon>
    </lineage>
</organism>
<dbReference type="PRINTS" id="PR00463">
    <property type="entry name" value="EP450I"/>
</dbReference>
<keyword evidence="2" id="KW-0812">Transmembrane</keyword>
<evidence type="ECO:0000256" key="2">
    <source>
        <dbReference type="SAM" id="Phobius"/>
    </source>
</evidence>
<dbReference type="InterPro" id="IPR036396">
    <property type="entry name" value="Cyt_P450_sf"/>
</dbReference>
<dbReference type="SUPFAM" id="SSF48264">
    <property type="entry name" value="Cytochrome P450"/>
    <property type="match status" value="1"/>
</dbReference>
<dbReference type="Pfam" id="PF00067">
    <property type="entry name" value="p450"/>
    <property type="match status" value="1"/>
</dbReference>
<dbReference type="GO" id="GO:0004497">
    <property type="term" value="F:monooxygenase activity"/>
    <property type="evidence" value="ECO:0007669"/>
    <property type="project" value="InterPro"/>
</dbReference>
<protein>
    <submittedName>
        <fullName evidence="3">Uncharacterized protein</fullName>
    </submittedName>
</protein>
<dbReference type="GO" id="GO:0005506">
    <property type="term" value="F:iron ion binding"/>
    <property type="evidence" value="ECO:0007669"/>
    <property type="project" value="InterPro"/>
</dbReference>
<dbReference type="InterPro" id="IPR002401">
    <property type="entry name" value="Cyt_P450_E_grp-I"/>
</dbReference>
<dbReference type="Proteomes" id="UP001346149">
    <property type="component" value="Unassembled WGS sequence"/>
</dbReference>
<evidence type="ECO:0000313" key="4">
    <source>
        <dbReference type="Proteomes" id="UP001346149"/>
    </source>
</evidence>
<sequence length="480" mass="54022">MDYMPLSLIILGLCLSWWLLRPIILYYLAVSKRADNNKSSSTAGKLPPGPRPLPVIGNILELGSLPHMSLTKLARVYGPIIRLKLGHITTIVVSSAPMAREILQTHDDSFANRMPPDAITPFRHDELGVAWVTISPLWRNLRRICNVHLFARRTLDSNQHLRRQKIQKLLAQVSKSCETGNPVDIGEAAFIAALNLLGNTIFSMDLTMDAASELSVKELKELVCNVMVEVGRPNMADYFPVLKRVDPQGVKRRMTDCFQRTFDLFDRIIGERLRVRSSAVSGASSYNRRKVNDMLDILLDLAEDKGEEGGIDLYTVKHLFFDLFVAGSDTTASTFEWAMAELLRNPDKLTKAQAELEQVMGGRCKVVEESDLARLPYLQATVKESFRMHPAIPLLLPRRAGSTKEVGGYTVPEGAQDVQVSILKDDGNPYEDYYCNIMEESDRPGSPYNLEKIYEEYQQLLKEDDDNNVQLESFADSLLM</sequence>
<evidence type="ECO:0000256" key="1">
    <source>
        <dbReference type="ARBA" id="ARBA00010617"/>
    </source>
</evidence>
<dbReference type="EMBL" id="JAXQNO010000006">
    <property type="protein sequence ID" value="KAK4795740.1"/>
    <property type="molecule type" value="Genomic_DNA"/>
</dbReference>
<reference evidence="3 4" key="1">
    <citation type="journal article" date="2023" name="Hortic Res">
        <title>Pangenome of water caltrop reveals structural variations and asymmetric subgenome divergence after allopolyploidization.</title>
        <authorList>
            <person name="Zhang X."/>
            <person name="Chen Y."/>
            <person name="Wang L."/>
            <person name="Yuan Y."/>
            <person name="Fang M."/>
            <person name="Shi L."/>
            <person name="Lu R."/>
            <person name="Comes H.P."/>
            <person name="Ma Y."/>
            <person name="Chen Y."/>
            <person name="Huang G."/>
            <person name="Zhou Y."/>
            <person name="Zheng Z."/>
            <person name="Qiu Y."/>
        </authorList>
    </citation>
    <scope>NUCLEOTIDE SEQUENCE [LARGE SCALE GENOMIC DNA]</scope>
    <source>
        <strain evidence="3">F231</strain>
    </source>
</reference>
<dbReference type="PANTHER" id="PTHR47950">
    <property type="entry name" value="CYTOCHROME P450, FAMILY 76, SUBFAMILY C, POLYPEPTIDE 5-RELATED"/>
    <property type="match status" value="1"/>
</dbReference>
<dbReference type="InterPro" id="IPR001128">
    <property type="entry name" value="Cyt_P450"/>
</dbReference>
<name>A0AAN7RBV5_TRANT</name>
<dbReference type="GO" id="GO:0016705">
    <property type="term" value="F:oxidoreductase activity, acting on paired donors, with incorporation or reduction of molecular oxygen"/>
    <property type="evidence" value="ECO:0007669"/>
    <property type="project" value="InterPro"/>
</dbReference>
<dbReference type="PRINTS" id="PR00385">
    <property type="entry name" value="P450"/>
</dbReference>
<dbReference type="GO" id="GO:0020037">
    <property type="term" value="F:heme binding"/>
    <property type="evidence" value="ECO:0007669"/>
    <property type="project" value="InterPro"/>
</dbReference>
<keyword evidence="2" id="KW-1133">Transmembrane helix</keyword>
<dbReference type="AlphaFoldDB" id="A0AAN7RBV5"/>
<feature type="transmembrane region" description="Helical" evidence="2">
    <location>
        <begin position="6"/>
        <end position="29"/>
    </location>
</feature>
<gene>
    <name evidence="3" type="ORF">SAY86_028066</name>
</gene>
<accession>A0AAN7RBV5</accession>
<evidence type="ECO:0000313" key="3">
    <source>
        <dbReference type="EMBL" id="KAK4795740.1"/>
    </source>
</evidence>
<keyword evidence="4" id="KW-1185">Reference proteome</keyword>
<keyword evidence="2" id="KW-0472">Membrane</keyword>
<comment type="caution">
    <text evidence="3">The sequence shown here is derived from an EMBL/GenBank/DDBJ whole genome shotgun (WGS) entry which is preliminary data.</text>
</comment>
<comment type="similarity">
    <text evidence="1">Belongs to the cytochrome P450 family.</text>
</comment>